<dbReference type="Pfam" id="PF01476">
    <property type="entry name" value="LysM"/>
    <property type="match status" value="1"/>
</dbReference>
<dbReference type="SUPFAM" id="SSF47090">
    <property type="entry name" value="PGBD-like"/>
    <property type="match status" value="1"/>
</dbReference>
<dbReference type="InterPro" id="IPR042047">
    <property type="entry name" value="SleB_dom1"/>
</dbReference>
<reference evidence="11" key="1">
    <citation type="submission" date="2016-07" db="EMBL/GenBank/DDBJ databases">
        <authorList>
            <person name="Florea S."/>
            <person name="Webb J.S."/>
            <person name="Jaromczyk J."/>
            <person name="Schardl C.L."/>
        </authorList>
    </citation>
    <scope>NUCLEOTIDE SEQUENCE [LARGE SCALE GENOMIC DNA]</scope>
    <source>
        <strain evidence="11">Z6</strain>
    </source>
</reference>
<dbReference type="GO" id="GO:0016787">
    <property type="term" value="F:hydrolase activity"/>
    <property type="evidence" value="ECO:0007669"/>
    <property type="project" value="UniProtKB-KW"/>
</dbReference>
<dbReference type="AlphaFoldDB" id="A0A1C0AAV4"/>
<dbReference type="GO" id="GO:0071555">
    <property type="term" value="P:cell wall organization"/>
    <property type="evidence" value="ECO:0007669"/>
    <property type="project" value="UniProtKB-KW"/>
</dbReference>
<name>A0A1C0AAV4_9FIRM</name>
<dbReference type="InterPro" id="IPR018392">
    <property type="entry name" value="LysM"/>
</dbReference>
<dbReference type="InterPro" id="IPR002477">
    <property type="entry name" value="Peptidoglycan-bd-like"/>
</dbReference>
<evidence type="ECO:0000256" key="2">
    <source>
        <dbReference type="ARBA" id="ARBA00018364"/>
    </source>
</evidence>
<accession>A0A1C0AAV4</accession>
<comment type="caution">
    <text evidence="10">The sequence shown here is derived from an EMBL/GenBank/DDBJ whole genome shotgun (WGS) entry which is preliminary data.</text>
</comment>
<dbReference type="GO" id="GO:0009847">
    <property type="term" value="P:spore germination"/>
    <property type="evidence" value="ECO:0007669"/>
    <property type="project" value="UniProtKB-UniRule"/>
</dbReference>
<evidence type="ECO:0000256" key="7">
    <source>
        <dbReference type="ARBA" id="ARBA00023316"/>
    </source>
</evidence>
<dbReference type="Proteomes" id="UP000093514">
    <property type="component" value="Unassembled WGS sequence"/>
</dbReference>
<sequence>MVIAIILLMGSSIIAEAYTLGSRTLMFGKVGEDVKELQIKLNQWGYSVGAPDGIYGKGTEKAIIQFQKDQGLVIDGIAGRNTINKLKAEKYIKYSVKPGDTLVKIANKFNTTVWKIKVNNNLNTDVIYVGERLNIPQSGPNTTSAYAIQSKSNYRLHITEEEMDWLTRAVYSEARGEPYKGQVAVAAVILNRVLHPRFPNTIKGVIFEPWAFTAVHDGQFWLEPKGTARQAVVDALKGWDPTGGATFYYNPAKVTSYWIYTRPVITRIGRHYFAT</sequence>
<evidence type="ECO:0000256" key="8">
    <source>
        <dbReference type="NCBIfam" id="TIGR02869"/>
    </source>
</evidence>
<keyword evidence="4" id="KW-0732">Signal</keyword>
<reference evidence="10 11" key="2">
    <citation type="submission" date="2016-08" db="EMBL/GenBank/DDBJ databases">
        <title>Orenia metallireducens sp. nov. strain Z6, a Novel Metal-reducing Firmicute from the Deep Subsurface.</title>
        <authorList>
            <person name="Maxim B.I."/>
            <person name="Kenneth K."/>
            <person name="Flynn T.M."/>
            <person name="Oloughlin E.J."/>
            <person name="Locke R.A."/>
            <person name="Weber J.R."/>
            <person name="Egan S.M."/>
            <person name="Mackie R.I."/>
            <person name="Cann I.K."/>
        </authorList>
    </citation>
    <scope>NUCLEOTIDE SEQUENCE [LARGE SCALE GENOMIC DNA]</scope>
    <source>
        <strain evidence="10 11">Z6</strain>
    </source>
</reference>
<keyword evidence="11" id="KW-1185">Reference proteome</keyword>
<dbReference type="InterPro" id="IPR014224">
    <property type="entry name" value="Spore_cortex_SleB"/>
</dbReference>
<dbReference type="InterPro" id="IPR036779">
    <property type="entry name" value="LysM_dom_sf"/>
</dbReference>
<evidence type="ECO:0000256" key="1">
    <source>
        <dbReference type="ARBA" id="ARBA00007010"/>
    </source>
</evidence>
<dbReference type="Gene3D" id="6.20.240.60">
    <property type="match status" value="1"/>
</dbReference>
<organism evidence="10 11">
    <name type="scientific">Orenia metallireducens</name>
    <dbReference type="NCBI Taxonomy" id="1413210"/>
    <lineage>
        <taxon>Bacteria</taxon>
        <taxon>Bacillati</taxon>
        <taxon>Bacillota</taxon>
        <taxon>Clostridia</taxon>
        <taxon>Halanaerobiales</taxon>
        <taxon>Halobacteroidaceae</taxon>
        <taxon>Orenia</taxon>
    </lineage>
</organism>
<dbReference type="Gene3D" id="1.10.101.10">
    <property type="entry name" value="PGBD-like superfamily/PGBD"/>
    <property type="match status" value="1"/>
</dbReference>
<proteinExistence type="inferred from homology"/>
<dbReference type="SUPFAM" id="SSF54106">
    <property type="entry name" value="LysM domain"/>
    <property type="match status" value="1"/>
</dbReference>
<dbReference type="SMART" id="SM00257">
    <property type="entry name" value="LysM"/>
    <property type="match status" value="1"/>
</dbReference>
<dbReference type="Pfam" id="PF01471">
    <property type="entry name" value="PG_binding_1"/>
    <property type="match status" value="1"/>
</dbReference>
<evidence type="ECO:0000259" key="9">
    <source>
        <dbReference type="PROSITE" id="PS51782"/>
    </source>
</evidence>
<comment type="similarity">
    <text evidence="1">Belongs to the SleB family.</text>
</comment>
<dbReference type="GO" id="GO:0030435">
    <property type="term" value="P:sporulation resulting in formation of a cellular spore"/>
    <property type="evidence" value="ECO:0007669"/>
    <property type="project" value="UniProtKB-KW"/>
</dbReference>
<dbReference type="CDD" id="cd00118">
    <property type="entry name" value="LysM"/>
    <property type="match status" value="1"/>
</dbReference>
<dbReference type="NCBIfam" id="TIGR02869">
    <property type="entry name" value="spore_SleB"/>
    <property type="match status" value="1"/>
</dbReference>
<dbReference type="EMBL" id="LWDV01000008">
    <property type="protein sequence ID" value="OCL27416.1"/>
    <property type="molecule type" value="Genomic_DNA"/>
</dbReference>
<evidence type="ECO:0000256" key="3">
    <source>
        <dbReference type="ARBA" id="ARBA00022544"/>
    </source>
</evidence>
<evidence type="ECO:0000313" key="11">
    <source>
        <dbReference type="Proteomes" id="UP000093514"/>
    </source>
</evidence>
<dbReference type="InterPro" id="IPR036366">
    <property type="entry name" value="PGBDSf"/>
</dbReference>
<dbReference type="PROSITE" id="PS51782">
    <property type="entry name" value="LYSM"/>
    <property type="match status" value="1"/>
</dbReference>
<feature type="domain" description="LysM" evidence="9">
    <location>
        <begin position="92"/>
        <end position="135"/>
    </location>
</feature>
<keyword evidence="7" id="KW-0961">Cell wall biogenesis/degradation</keyword>
<dbReference type="Gene3D" id="1.10.10.2520">
    <property type="entry name" value="Cell wall hydrolase SleB, domain 1"/>
    <property type="match status" value="1"/>
</dbReference>
<keyword evidence="6" id="KW-0749">Sporulation</keyword>
<keyword evidence="5" id="KW-0378">Hydrolase</keyword>
<keyword evidence="3" id="KW-0309">Germination</keyword>
<evidence type="ECO:0000256" key="6">
    <source>
        <dbReference type="ARBA" id="ARBA00022969"/>
    </source>
</evidence>
<evidence type="ECO:0000313" key="10">
    <source>
        <dbReference type="EMBL" id="OCL27416.1"/>
    </source>
</evidence>
<evidence type="ECO:0000256" key="5">
    <source>
        <dbReference type="ARBA" id="ARBA00022801"/>
    </source>
</evidence>
<dbReference type="InterPro" id="IPR036365">
    <property type="entry name" value="PGBD-like_sf"/>
</dbReference>
<dbReference type="Pfam" id="PF07486">
    <property type="entry name" value="Hydrolase_2"/>
    <property type="match status" value="1"/>
</dbReference>
<dbReference type="InterPro" id="IPR011105">
    <property type="entry name" value="Cell_wall_hydrolase_SleB"/>
</dbReference>
<dbReference type="Gene3D" id="3.10.350.10">
    <property type="entry name" value="LysM domain"/>
    <property type="match status" value="1"/>
</dbReference>
<evidence type="ECO:0000256" key="4">
    <source>
        <dbReference type="ARBA" id="ARBA00022729"/>
    </source>
</evidence>
<gene>
    <name evidence="10" type="ORF">U472_06605</name>
</gene>
<protein>
    <recommendedName>
        <fullName evidence="2 8">Spore cortex-lytic enzyme</fullName>
    </recommendedName>
</protein>